<dbReference type="PROSITE" id="PS50943">
    <property type="entry name" value="HTH_CROC1"/>
    <property type="match status" value="1"/>
</dbReference>
<dbReference type="CDD" id="cd00093">
    <property type="entry name" value="HTH_XRE"/>
    <property type="match status" value="1"/>
</dbReference>
<evidence type="ECO:0000259" key="1">
    <source>
        <dbReference type="PROSITE" id="PS50943"/>
    </source>
</evidence>
<proteinExistence type="predicted"/>
<accession>A0A8S5U195</accession>
<dbReference type="InterPro" id="IPR001387">
    <property type="entry name" value="Cro/C1-type_HTH"/>
</dbReference>
<dbReference type="InterPro" id="IPR010982">
    <property type="entry name" value="Lambda_DNA-bd_dom_sf"/>
</dbReference>
<name>A0A8S5U195_9CAUD</name>
<dbReference type="GO" id="GO:0003677">
    <property type="term" value="F:DNA binding"/>
    <property type="evidence" value="ECO:0007669"/>
    <property type="project" value="InterPro"/>
</dbReference>
<dbReference type="EMBL" id="BK015982">
    <property type="protein sequence ID" value="DAF88213.1"/>
    <property type="molecule type" value="Genomic_DNA"/>
</dbReference>
<feature type="domain" description="HTH cro/C1-type" evidence="1">
    <location>
        <begin position="44"/>
        <end position="73"/>
    </location>
</feature>
<organism evidence="2">
    <name type="scientific">Siphoviridae sp. cttuu15</name>
    <dbReference type="NCBI Taxonomy" id="2825709"/>
    <lineage>
        <taxon>Viruses</taxon>
        <taxon>Duplodnaviria</taxon>
        <taxon>Heunggongvirae</taxon>
        <taxon>Uroviricota</taxon>
        <taxon>Caudoviricetes</taxon>
    </lineage>
</organism>
<dbReference type="Gene3D" id="1.10.260.40">
    <property type="entry name" value="lambda repressor-like DNA-binding domains"/>
    <property type="match status" value="1"/>
</dbReference>
<evidence type="ECO:0000313" key="2">
    <source>
        <dbReference type="EMBL" id="DAF88213.1"/>
    </source>
</evidence>
<protein>
    <submittedName>
        <fullName evidence="2">Bifunctional HTH-domain containing protein/aminotransferase</fullName>
    </submittedName>
</protein>
<reference evidence="2" key="1">
    <citation type="journal article" date="2021" name="Proc. Natl. Acad. Sci. U.S.A.">
        <title>A Catalog of Tens of Thousands of Viruses from Human Metagenomes Reveals Hidden Associations with Chronic Diseases.</title>
        <authorList>
            <person name="Tisza M.J."/>
            <person name="Buck C.B."/>
        </authorList>
    </citation>
    <scope>NUCLEOTIDE SEQUENCE</scope>
    <source>
        <strain evidence="2">Cttuu15</strain>
    </source>
</reference>
<sequence length="201" mass="23416">MKITNTAERLKSLMSEFNYRQVDILKKCKPFCDQYNVKLGRNDLSQYVNGKVEPGQEKLTILSLALNVDELWLMGYDVPRSKNIITSFPHQNLNDDVLQAVSVLASYSEYAFCIFAKRYQLKYKDFCITLSPKEVEDFANRCIEQVKFVTENIIKNKLHENIGPISNDYILAAAHDREDIEVTETMKKHDDDIMMDDDEWK</sequence>